<feature type="transmembrane region" description="Helical" evidence="8">
    <location>
        <begin position="45"/>
        <end position="62"/>
    </location>
</feature>
<dbReference type="AlphaFoldDB" id="A0A645JAG4"/>
<dbReference type="EMBL" id="VSSQ01136203">
    <property type="protein sequence ID" value="MPN60648.1"/>
    <property type="molecule type" value="Genomic_DNA"/>
</dbReference>
<proteinExistence type="predicted"/>
<evidence type="ECO:0000256" key="2">
    <source>
        <dbReference type="ARBA" id="ARBA00022448"/>
    </source>
</evidence>
<evidence type="ECO:0000256" key="8">
    <source>
        <dbReference type="SAM" id="Phobius"/>
    </source>
</evidence>
<dbReference type="PROSITE" id="PS00714">
    <property type="entry name" value="NA_DICARBOXYL_SYMP_2"/>
    <property type="match status" value="1"/>
</dbReference>
<dbReference type="Gene3D" id="1.10.3860.10">
    <property type="entry name" value="Sodium:dicarboxylate symporter"/>
    <property type="match status" value="1"/>
</dbReference>
<gene>
    <name evidence="9" type="primary">gltT_20</name>
    <name evidence="9" type="ORF">SDC9_208379</name>
</gene>
<evidence type="ECO:0000256" key="5">
    <source>
        <dbReference type="ARBA" id="ARBA00022847"/>
    </source>
</evidence>
<evidence type="ECO:0000256" key="7">
    <source>
        <dbReference type="ARBA" id="ARBA00023136"/>
    </source>
</evidence>
<keyword evidence="7 8" id="KW-0472">Membrane</keyword>
<dbReference type="InterPro" id="IPR018107">
    <property type="entry name" value="Na-dicarboxylate_symporter_CS"/>
</dbReference>
<dbReference type="GO" id="GO:0015293">
    <property type="term" value="F:symporter activity"/>
    <property type="evidence" value="ECO:0007669"/>
    <property type="project" value="UniProtKB-KW"/>
</dbReference>
<dbReference type="PRINTS" id="PR00173">
    <property type="entry name" value="EDTRNSPORT"/>
</dbReference>
<organism evidence="9">
    <name type="scientific">bioreactor metagenome</name>
    <dbReference type="NCBI Taxonomy" id="1076179"/>
    <lineage>
        <taxon>unclassified sequences</taxon>
        <taxon>metagenomes</taxon>
        <taxon>ecological metagenomes</taxon>
    </lineage>
</organism>
<evidence type="ECO:0000256" key="6">
    <source>
        <dbReference type="ARBA" id="ARBA00022989"/>
    </source>
</evidence>
<comment type="caution">
    <text evidence="9">The sequence shown here is derived from an EMBL/GenBank/DDBJ whole genome shotgun (WGS) entry which is preliminary data.</text>
</comment>
<evidence type="ECO:0000256" key="1">
    <source>
        <dbReference type="ARBA" id="ARBA00004651"/>
    </source>
</evidence>
<evidence type="ECO:0000256" key="3">
    <source>
        <dbReference type="ARBA" id="ARBA00022475"/>
    </source>
</evidence>
<comment type="subcellular location">
    <subcellularLocation>
        <location evidence="1">Cell membrane</location>
        <topology evidence="1">Multi-pass membrane protein</topology>
    </subcellularLocation>
</comment>
<dbReference type="GO" id="GO:0005886">
    <property type="term" value="C:plasma membrane"/>
    <property type="evidence" value="ECO:0007669"/>
    <property type="project" value="UniProtKB-SubCell"/>
</dbReference>
<dbReference type="InterPro" id="IPR001991">
    <property type="entry name" value="Na-dicarboxylate_symporter"/>
</dbReference>
<feature type="transmembrane region" description="Helical" evidence="8">
    <location>
        <begin position="68"/>
        <end position="90"/>
    </location>
</feature>
<dbReference type="GO" id="GO:0006835">
    <property type="term" value="P:dicarboxylic acid transport"/>
    <property type="evidence" value="ECO:0007669"/>
    <property type="project" value="TreeGrafter"/>
</dbReference>
<keyword evidence="2" id="KW-0813">Transport</keyword>
<dbReference type="PANTHER" id="PTHR42865">
    <property type="entry name" value="PROTON/GLUTAMATE-ASPARTATE SYMPORTER"/>
    <property type="match status" value="1"/>
</dbReference>
<name>A0A645JAG4_9ZZZZ</name>
<keyword evidence="6 8" id="KW-1133">Transmembrane helix</keyword>
<keyword evidence="5" id="KW-0769">Symport</keyword>
<dbReference type="SUPFAM" id="SSF118215">
    <property type="entry name" value="Proton glutamate symport protein"/>
    <property type="match status" value="1"/>
</dbReference>
<dbReference type="Pfam" id="PF00375">
    <property type="entry name" value="SDF"/>
    <property type="match status" value="1"/>
</dbReference>
<accession>A0A645JAG4</accession>
<reference evidence="9" key="1">
    <citation type="submission" date="2019-08" db="EMBL/GenBank/DDBJ databases">
        <authorList>
            <person name="Kucharzyk K."/>
            <person name="Murdoch R.W."/>
            <person name="Higgins S."/>
            <person name="Loffler F."/>
        </authorList>
    </citation>
    <scope>NUCLEOTIDE SEQUENCE</scope>
</reference>
<sequence>MPKHIVTFVLPTGYTFNLDGSTLYSALAVVFIAQVYGIPFDLSQQLIMVLTLMLSTKGIAAVPGASLIVIAGTAAAFGLPVEGIAIILGVDRILDMARTACNVVGNCVAAVVVARWENELPDSVLQQAYTQNYEA</sequence>
<dbReference type="InterPro" id="IPR036458">
    <property type="entry name" value="Na:dicarbo_symporter_sf"/>
</dbReference>
<evidence type="ECO:0000256" key="4">
    <source>
        <dbReference type="ARBA" id="ARBA00022692"/>
    </source>
</evidence>
<evidence type="ECO:0000313" key="9">
    <source>
        <dbReference type="EMBL" id="MPN60648.1"/>
    </source>
</evidence>
<dbReference type="PANTHER" id="PTHR42865:SF7">
    <property type="entry name" value="PROTON_GLUTAMATE-ASPARTATE SYMPORTER"/>
    <property type="match status" value="1"/>
</dbReference>
<keyword evidence="3" id="KW-1003">Cell membrane</keyword>
<protein>
    <submittedName>
        <fullName evidence="9">Proton/sodium-glutamate symport protein</fullName>
    </submittedName>
</protein>
<keyword evidence="4 8" id="KW-0812">Transmembrane</keyword>
<feature type="transmembrane region" description="Helical" evidence="8">
    <location>
        <begin position="20"/>
        <end position="38"/>
    </location>
</feature>